<comment type="caution">
    <text evidence="1">The sequence shown here is derived from an EMBL/GenBank/DDBJ whole genome shotgun (WGS) entry which is preliminary data.</text>
</comment>
<dbReference type="EMBL" id="FXWV01000033">
    <property type="protein sequence ID" value="SMR78824.1"/>
    <property type="molecule type" value="Genomic_DNA"/>
</dbReference>
<evidence type="ECO:0008006" key="3">
    <source>
        <dbReference type="Google" id="ProtNLM"/>
    </source>
</evidence>
<organism evidence="1 2">
    <name type="scientific">Marinobacterium sediminicola</name>
    <dbReference type="NCBI Taxonomy" id="518898"/>
    <lineage>
        <taxon>Bacteria</taxon>
        <taxon>Pseudomonadati</taxon>
        <taxon>Pseudomonadota</taxon>
        <taxon>Gammaproteobacteria</taxon>
        <taxon>Oceanospirillales</taxon>
        <taxon>Oceanospirillaceae</taxon>
        <taxon>Marinobacterium</taxon>
    </lineage>
</organism>
<dbReference type="Pfam" id="PF12073">
    <property type="entry name" value="DUF3553"/>
    <property type="match status" value="1"/>
</dbReference>
<keyword evidence="2" id="KW-1185">Reference proteome</keyword>
<proteinExistence type="predicted"/>
<gene>
    <name evidence="1" type="ORF">SAMN04487964_1331</name>
</gene>
<accession>A0ABY1S4R0</accession>
<name>A0ABY1S4R0_9GAMM</name>
<evidence type="ECO:0000313" key="1">
    <source>
        <dbReference type="EMBL" id="SMR78824.1"/>
    </source>
</evidence>
<dbReference type="RefSeq" id="WP_239040567.1">
    <property type="nucleotide sequence ID" value="NZ_BAAAEY010000023.1"/>
</dbReference>
<dbReference type="InterPro" id="IPR021938">
    <property type="entry name" value="DUF3553"/>
</dbReference>
<reference evidence="1 2" key="1">
    <citation type="submission" date="2017-05" db="EMBL/GenBank/DDBJ databases">
        <authorList>
            <person name="Varghese N."/>
            <person name="Submissions S."/>
        </authorList>
    </citation>
    <scope>NUCLEOTIDE SEQUENCE [LARGE SCALE GENOMIC DNA]</scope>
    <source>
        <strain evidence="1 2">CGMCC 1.7287</strain>
    </source>
</reference>
<protein>
    <recommendedName>
        <fullName evidence="3">DUF3553 domain-containing protein</fullName>
    </recommendedName>
</protein>
<sequence length="289" mass="33065">MEYKKGDRVKHPKINDWGLGEVLEDSNTESVRVFFVGVGEKVLSLKYVQPMKITGDEASHPVLDNLKINKSASGIKYQSLPQSIQFFLAQFPEGFYGKKFREHEREYKNKAHTLAQELLGQVPYDSLLETEDYVEIAKRALKIVNATNLIFPNEKMSLKDGLVEPSAQKEFAVALHSLLYGNGVLEKRFVAFAKVLEKIEAAKWTTATYFLFIVDPSKFMFVKPTITQYSSELCGFEINYKPQLNWLTYKSVLSFSEYLFSEISDLKPRDMIDVQSFMWCIAPGTYQSA</sequence>
<dbReference type="Proteomes" id="UP001159257">
    <property type="component" value="Unassembled WGS sequence"/>
</dbReference>
<evidence type="ECO:0000313" key="2">
    <source>
        <dbReference type="Proteomes" id="UP001159257"/>
    </source>
</evidence>